<accession>A0A1U7HAW4</accession>
<dbReference type="EMBL" id="MRCB01000027">
    <property type="protein sequence ID" value="OKH20719.1"/>
    <property type="molecule type" value="Genomic_DNA"/>
</dbReference>
<name>A0A1U7HAW4_9CYAN</name>
<evidence type="ECO:0000313" key="2">
    <source>
        <dbReference type="Proteomes" id="UP000186868"/>
    </source>
</evidence>
<keyword evidence="2" id="KW-1185">Reference proteome</keyword>
<sequence length="227" mass="26657">MNRFNHKTLELVEQNPECLSTINYRNLTVKSESEVAGGQFHLIMQQIGLGLPVEALLKAYPQINNWVDKVKPFLNIPGNKQWNAQLQYLYHDILLYSECDLIIYSENQVVGFDWTIQKPLKFEIIESKWQTQLRLFLLYEQTGIPLEQISLVYLFVNTDSIYQFTYSEDKHLNFKARLEETLAPFVEDDKEKKLLTHKMTPQEAHDKWLAKEISTMEYLAAIPEVEI</sequence>
<gene>
    <name evidence="1" type="ORF">NIES593_17855</name>
</gene>
<dbReference type="STRING" id="1921803.NIES593_17855"/>
<dbReference type="AlphaFoldDB" id="A0A1U7HAW4"/>
<proteinExistence type="predicted"/>
<organism evidence="1 2">
    <name type="scientific">Hydrococcus rivularis NIES-593</name>
    <dbReference type="NCBI Taxonomy" id="1921803"/>
    <lineage>
        <taxon>Bacteria</taxon>
        <taxon>Bacillati</taxon>
        <taxon>Cyanobacteriota</taxon>
        <taxon>Cyanophyceae</taxon>
        <taxon>Pleurocapsales</taxon>
        <taxon>Hydrococcaceae</taxon>
        <taxon>Hydrococcus</taxon>
    </lineage>
</organism>
<dbReference type="Proteomes" id="UP000186868">
    <property type="component" value="Unassembled WGS sequence"/>
</dbReference>
<comment type="caution">
    <text evidence="1">The sequence shown here is derived from an EMBL/GenBank/DDBJ whole genome shotgun (WGS) entry which is preliminary data.</text>
</comment>
<dbReference type="OrthoDB" id="581439at2"/>
<reference evidence="1 2" key="1">
    <citation type="submission" date="2016-11" db="EMBL/GenBank/DDBJ databases">
        <title>Draft Genome Sequences of Nine Cyanobacterial Strains from Diverse Habitats.</title>
        <authorList>
            <person name="Zhu T."/>
            <person name="Hou S."/>
            <person name="Lu X."/>
            <person name="Hess W.R."/>
        </authorList>
    </citation>
    <scope>NUCLEOTIDE SEQUENCE [LARGE SCALE GENOMIC DNA]</scope>
    <source>
        <strain evidence="1 2">NIES-593</strain>
    </source>
</reference>
<dbReference type="RefSeq" id="WP_073600876.1">
    <property type="nucleotide sequence ID" value="NZ_MRCB01000027.1"/>
</dbReference>
<evidence type="ECO:0000313" key="1">
    <source>
        <dbReference type="EMBL" id="OKH20719.1"/>
    </source>
</evidence>
<protein>
    <submittedName>
        <fullName evidence="1">Uncharacterized protein</fullName>
    </submittedName>
</protein>